<comment type="subcellular location">
    <subcellularLocation>
        <location evidence="9">Endomembrane system</location>
        <topology evidence="9">Single-pass type I membrane protein</topology>
    </subcellularLocation>
</comment>
<dbReference type="EMBL" id="KN123483">
    <property type="protein sequence ID" value="KFO24927.1"/>
    <property type="molecule type" value="Genomic_DNA"/>
</dbReference>
<dbReference type="MEROPS" id="M12.215"/>
<evidence type="ECO:0000256" key="5">
    <source>
        <dbReference type="ARBA" id="ARBA00022989"/>
    </source>
</evidence>
<dbReference type="Gene3D" id="3.40.390.10">
    <property type="entry name" value="Collagenase (Catalytic Domain)"/>
    <property type="match status" value="1"/>
</dbReference>
<evidence type="ECO:0000256" key="11">
    <source>
        <dbReference type="PROSITE-ProRule" id="PRU00276"/>
    </source>
</evidence>
<dbReference type="InterPro" id="IPR012858">
    <property type="entry name" value="DC_STAMP-like"/>
</dbReference>
<dbReference type="GO" id="GO:0005615">
    <property type="term" value="C:extracellular space"/>
    <property type="evidence" value="ECO:0007669"/>
    <property type="project" value="TreeGrafter"/>
</dbReference>
<dbReference type="CDD" id="cd04269">
    <property type="entry name" value="ZnMc_adamalysin_II_like"/>
    <property type="match status" value="1"/>
</dbReference>
<feature type="region of interest" description="Disordered" evidence="12">
    <location>
        <begin position="1212"/>
        <end position="1311"/>
    </location>
</feature>
<dbReference type="InterPro" id="IPR001590">
    <property type="entry name" value="Peptidase_M12B"/>
</dbReference>
<dbReference type="SMART" id="SM00608">
    <property type="entry name" value="ACR"/>
    <property type="match status" value="1"/>
</dbReference>
<dbReference type="GO" id="GO:0005178">
    <property type="term" value="F:integrin binding"/>
    <property type="evidence" value="ECO:0007669"/>
    <property type="project" value="TreeGrafter"/>
</dbReference>
<feature type="binding site" evidence="11">
    <location>
        <position position="860"/>
    </location>
    <ligand>
        <name>Zn(2+)</name>
        <dbReference type="ChEBI" id="CHEBI:29105"/>
        <note>catalytic</note>
    </ligand>
</feature>
<accession>A0A091D1R2</accession>
<dbReference type="PANTHER" id="PTHR11905:SF130">
    <property type="entry name" value="DISINTEGRIN AND METALLOPROTEINASE DOMAIN-CONTAINING PROTEIN 15"/>
    <property type="match status" value="1"/>
</dbReference>
<keyword evidence="8" id="KW-0325">Glycoprotein</keyword>
<keyword evidence="5 13" id="KW-1133">Transmembrane helix</keyword>
<feature type="compositionally biased region" description="Pro residues" evidence="12">
    <location>
        <begin position="1265"/>
        <end position="1274"/>
    </location>
</feature>
<dbReference type="Proteomes" id="UP000028990">
    <property type="component" value="Unassembled WGS sequence"/>
</dbReference>
<dbReference type="SUPFAM" id="SSF55486">
    <property type="entry name" value="Metalloproteases ('zincins'), catalytic domain"/>
    <property type="match status" value="1"/>
</dbReference>
<reference evidence="16 17" key="1">
    <citation type="submission" date="2013-11" db="EMBL/GenBank/DDBJ databases">
        <title>The Damaraland mole rat (Fukomys damarensis) genome and evolution of African mole rats.</title>
        <authorList>
            <person name="Gladyshev V.N."/>
            <person name="Fang X."/>
        </authorList>
    </citation>
    <scope>NUCLEOTIDE SEQUENCE [LARGE SCALE GENOMIC DNA]</scope>
    <source>
        <tissue evidence="16">Liver</tissue>
    </source>
</reference>
<dbReference type="InterPro" id="IPR002870">
    <property type="entry name" value="Peptidase_M12B_N"/>
</dbReference>
<feature type="binding site" evidence="11">
    <location>
        <position position="850"/>
    </location>
    <ligand>
        <name>Zn(2+)</name>
        <dbReference type="ChEBI" id="CHEBI:29105"/>
        <note>catalytic</note>
    </ligand>
</feature>
<dbReference type="Pfam" id="PF08516">
    <property type="entry name" value="ADAM_CR"/>
    <property type="match status" value="1"/>
</dbReference>
<evidence type="ECO:0000256" key="7">
    <source>
        <dbReference type="ARBA" id="ARBA00023157"/>
    </source>
</evidence>
<evidence type="ECO:0000256" key="13">
    <source>
        <dbReference type="SAM" id="Phobius"/>
    </source>
</evidence>
<name>A0A091D1R2_FUKDA</name>
<dbReference type="InterPro" id="IPR034027">
    <property type="entry name" value="Reprolysin_adamalysin"/>
</dbReference>
<feature type="binding site" evidence="11">
    <location>
        <position position="854"/>
    </location>
    <ligand>
        <name>Zn(2+)</name>
        <dbReference type="ChEBI" id="CHEBI:29105"/>
        <note>catalytic</note>
    </ligand>
</feature>
<dbReference type="GO" id="GO:0012505">
    <property type="term" value="C:endomembrane system"/>
    <property type="evidence" value="ECO:0007669"/>
    <property type="project" value="UniProtKB-SubCell"/>
</dbReference>
<evidence type="ECO:0000259" key="15">
    <source>
        <dbReference type="PROSITE" id="PS50215"/>
    </source>
</evidence>
<evidence type="ECO:0000313" key="17">
    <source>
        <dbReference type="Proteomes" id="UP000028990"/>
    </source>
</evidence>
<evidence type="ECO:0000256" key="2">
    <source>
        <dbReference type="ARBA" id="ARBA00022685"/>
    </source>
</evidence>
<dbReference type="Gene3D" id="4.10.70.10">
    <property type="entry name" value="Disintegrin domain"/>
    <property type="match status" value="1"/>
</dbReference>
<keyword evidence="16" id="KW-0401">Integrin</keyword>
<dbReference type="SMART" id="SM00050">
    <property type="entry name" value="DISIN"/>
    <property type="match status" value="1"/>
</dbReference>
<dbReference type="GO" id="GO:0046872">
    <property type="term" value="F:metal ion binding"/>
    <property type="evidence" value="ECO:0007669"/>
    <property type="project" value="UniProtKB-KW"/>
</dbReference>
<evidence type="ECO:0000256" key="9">
    <source>
        <dbReference type="ARBA" id="ARBA00046288"/>
    </source>
</evidence>
<dbReference type="GO" id="GO:0004222">
    <property type="term" value="F:metalloendopeptidase activity"/>
    <property type="evidence" value="ECO:0007669"/>
    <property type="project" value="InterPro"/>
</dbReference>
<comment type="caution">
    <text evidence="11">Lacks conserved residue(s) required for the propagation of feature annotation.</text>
</comment>
<keyword evidence="7 10" id="KW-1015">Disulfide bond</keyword>
<dbReference type="InterPro" id="IPR006586">
    <property type="entry name" value="ADAM_Cys-rich"/>
</dbReference>
<dbReference type="GO" id="GO:0045087">
    <property type="term" value="P:innate immune response"/>
    <property type="evidence" value="ECO:0007669"/>
    <property type="project" value="TreeGrafter"/>
</dbReference>
<dbReference type="GO" id="GO:0006508">
    <property type="term" value="P:proteolysis"/>
    <property type="evidence" value="ECO:0007669"/>
    <property type="project" value="InterPro"/>
</dbReference>
<keyword evidence="4" id="KW-0732">Signal</keyword>
<dbReference type="GO" id="GO:0016020">
    <property type="term" value="C:membrane"/>
    <property type="evidence" value="ECO:0007669"/>
    <property type="project" value="InterPro"/>
</dbReference>
<keyword evidence="11" id="KW-0479">Metal-binding</keyword>
<feature type="compositionally biased region" description="Pro residues" evidence="12">
    <location>
        <begin position="1241"/>
        <end position="1252"/>
    </location>
</feature>
<feature type="disulfide bond" evidence="10">
    <location>
        <begin position="982"/>
        <end position="1002"/>
    </location>
</feature>
<evidence type="ECO:0000256" key="3">
    <source>
        <dbReference type="ARBA" id="ARBA00022692"/>
    </source>
</evidence>
<evidence type="ECO:0000259" key="14">
    <source>
        <dbReference type="PROSITE" id="PS50214"/>
    </source>
</evidence>
<dbReference type="GO" id="GO:0007229">
    <property type="term" value="P:integrin-mediated signaling pathway"/>
    <property type="evidence" value="ECO:0007669"/>
    <property type="project" value="UniProtKB-KW"/>
</dbReference>
<sequence length="1311" mass="143131">MGLFQLLVSPMIIYEEQKMVVLYSLVGLGAVGWGTSPHIRCASLLLVPKMLGKEGRLFVLGYALAAIYAGPVANLRHNLNEVVASLGCTVELQINNTRAAWRVSTAPLRAVLKDLLGSKESLNAEIRNISTAFEDLDAQVSSDAGYAPEDAAGFEETAARGAAPGKAPRSGLHLSTQKMFELKTKLRCSHVVNRAILSCHRWFDRKHERCVQRIWVPLLNHLLCLPMKFKFFCGIAKVMEVWCRSRIPVEGNFGQTYDSLNQSVHGLAGEFSGSVDIKEEKQAAVLGLNASWERVSVEVLNYVERQEARLEWALELLHALLSCTFLLVLHGSFSYMDRYNQDIRFDNIYISTYFGQIDERRKKLGKRTLLPLRKAEKKALIFPCKPTIQAAEMSNLARELLETLPVLLLLLVLCGLDAALYSVFDTIRQHSFLQYSFRSSHKLEVQVEGDSMLARLLRKTIGALNTSSDTGVESSNMPCLPQPVGLDARTYWSTAFPMGLLLCLCLAQAFGYRLRRVIVAFYFPKREKKRVLFLYNELLRKRAAFTKLRRAAIMRQAQQQRAPTSLPEALRVTLELDGENHILELLRDRALVPGYTTAVWYQPSGTRVVSKGHTLDNCCYQGRVHGYVGSWVSLCACSGIRGLVVLAPERSYALELGPGDPQGPSLVFRIQDFLRPDHTCALSWIVPLPTQAPPELPRGQQHSHRRKRDVITETKVIELVIVADHSEVRRFPSFQHLINRTLEAAYLLDSFFQPLNVRVALVGLEAWTQRDLVDISPDPAVTLDNFLRWRRADLLPRLPHDSAQLVTDTSFSGPTVGMAVQNSICSPDFSGGVNMDHSTSILGVASSIAHELGHSLGLGHRPAGSSCPCPGPAPAKSCIMEASTDFLPGLNFSNCSRQALEKALLEGMGSCLFERLPGLPSMDSSCGNMFVDPGEQCDCGFSDDCTDPCCDHDTCQLRPGAQCASDGPCCENCQLRPAGWRCRPTRGDCDLPEFCLGNSSQCPPDISLGDGEPCAGGQAVCMHGRCASYAQQCQSLWGPGAQPATPLCLHTANTRGNAYGSCGRGPDGSYVPCAPSDAICGQLQCQGGRTKPLLGSVQDLLGETLEANGTQFNCSWAHLDLGSDVAQPLLALSGTTCGPGLVCDSNQHCHCEEGWAPPDCVTPLRATSSPTAGLLLSLLLVLVLVLLGASYWYRASLHQRFCQLKGSSCQYSAAQSSPPEQPGPPQRAQLMPGTKQALSFPAPPSRPLPPDPVPKRLQAELADRPNPPTRPLPADPAVRRPKLPGPGAAAMPLVVPSRPAPPPPAASSLYL</sequence>
<dbReference type="Pfam" id="PF07782">
    <property type="entry name" value="DC_STAMP"/>
    <property type="match status" value="1"/>
</dbReference>
<feature type="domain" description="Disintegrin" evidence="14">
    <location>
        <begin position="923"/>
        <end position="1010"/>
    </location>
</feature>
<evidence type="ECO:0000256" key="10">
    <source>
        <dbReference type="PROSITE-ProRule" id="PRU00068"/>
    </source>
</evidence>
<dbReference type="InterPro" id="IPR036436">
    <property type="entry name" value="Disintegrin_dom_sf"/>
</dbReference>
<dbReference type="PROSITE" id="PS50215">
    <property type="entry name" value="ADAM_MEPRO"/>
    <property type="match status" value="1"/>
</dbReference>
<dbReference type="Pfam" id="PF01562">
    <property type="entry name" value="Pep_M12B_propep"/>
    <property type="match status" value="1"/>
</dbReference>
<feature type="transmembrane region" description="Helical" evidence="13">
    <location>
        <begin position="1174"/>
        <end position="1193"/>
    </location>
</feature>
<dbReference type="Pfam" id="PF00200">
    <property type="entry name" value="Disintegrin"/>
    <property type="match status" value="1"/>
</dbReference>
<keyword evidence="1" id="KW-0245">EGF-like domain</keyword>
<gene>
    <name evidence="16" type="ORF">H920_13729</name>
</gene>
<feature type="domain" description="Peptidase M12B" evidence="15">
    <location>
        <begin position="715"/>
        <end position="916"/>
    </location>
</feature>
<dbReference type="InterPro" id="IPR001762">
    <property type="entry name" value="Disintegrin_dom"/>
</dbReference>
<dbReference type="PROSITE" id="PS50214">
    <property type="entry name" value="DISINTEGRIN_2"/>
    <property type="match status" value="1"/>
</dbReference>
<evidence type="ECO:0000256" key="8">
    <source>
        <dbReference type="ARBA" id="ARBA00023180"/>
    </source>
</evidence>
<dbReference type="FunFam" id="4.10.70.10:FF:000001">
    <property type="entry name" value="Disintegrin and metalloproteinase domain-containing protein 22"/>
    <property type="match status" value="1"/>
</dbReference>
<keyword evidence="2" id="KW-0165">Cleavage on pair of basic residues</keyword>
<dbReference type="PANTHER" id="PTHR11905">
    <property type="entry name" value="ADAM A DISINTEGRIN AND METALLOPROTEASE DOMAIN"/>
    <property type="match status" value="1"/>
</dbReference>
<protein>
    <submittedName>
        <fullName evidence="16">Disintegrin and metalloproteinase domain-containing protein 15</fullName>
    </submittedName>
</protein>
<dbReference type="STRING" id="885580.ENSFDAP00000017739"/>
<dbReference type="eggNOG" id="KOG3607">
    <property type="taxonomic scope" value="Eukaryota"/>
</dbReference>
<proteinExistence type="predicted"/>
<dbReference type="Pfam" id="PF01421">
    <property type="entry name" value="Reprolysin"/>
    <property type="match status" value="1"/>
</dbReference>
<evidence type="ECO:0000256" key="6">
    <source>
        <dbReference type="ARBA" id="ARBA00023136"/>
    </source>
</evidence>
<dbReference type="SUPFAM" id="SSF57552">
    <property type="entry name" value="Blood coagulation inhibitor (disintegrin)"/>
    <property type="match status" value="1"/>
</dbReference>
<dbReference type="InterPro" id="IPR024079">
    <property type="entry name" value="MetalloPept_cat_dom_sf"/>
</dbReference>
<evidence type="ECO:0000256" key="4">
    <source>
        <dbReference type="ARBA" id="ARBA00022729"/>
    </source>
</evidence>
<keyword evidence="3 13" id="KW-0812">Transmembrane</keyword>
<feature type="active site" evidence="11">
    <location>
        <position position="851"/>
    </location>
</feature>
<dbReference type="FunFam" id="3.40.390.10:FF:000014">
    <property type="entry name" value="disintegrin and metalloproteinase domain-containing protein 11"/>
    <property type="match status" value="1"/>
</dbReference>
<keyword evidence="17" id="KW-1185">Reference proteome</keyword>
<feature type="compositionally biased region" description="Basic and acidic residues" evidence="12">
    <location>
        <begin position="1253"/>
        <end position="1263"/>
    </location>
</feature>
<evidence type="ECO:0000256" key="1">
    <source>
        <dbReference type="ARBA" id="ARBA00022536"/>
    </source>
</evidence>
<keyword evidence="11" id="KW-0862">Zinc</keyword>
<keyword evidence="6 13" id="KW-0472">Membrane</keyword>
<organism evidence="16 17">
    <name type="scientific">Fukomys damarensis</name>
    <name type="common">Damaraland mole rat</name>
    <name type="synonym">Cryptomys damarensis</name>
    <dbReference type="NCBI Taxonomy" id="885580"/>
    <lineage>
        <taxon>Eukaryota</taxon>
        <taxon>Metazoa</taxon>
        <taxon>Chordata</taxon>
        <taxon>Craniata</taxon>
        <taxon>Vertebrata</taxon>
        <taxon>Euteleostomi</taxon>
        <taxon>Mammalia</taxon>
        <taxon>Eutheria</taxon>
        <taxon>Euarchontoglires</taxon>
        <taxon>Glires</taxon>
        <taxon>Rodentia</taxon>
        <taxon>Hystricomorpha</taxon>
        <taxon>Bathyergidae</taxon>
        <taxon>Fukomys</taxon>
    </lineage>
</organism>
<evidence type="ECO:0000256" key="12">
    <source>
        <dbReference type="SAM" id="MobiDB-lite"/>
    </source>
</evidence>
<evidence type="ECO:0000313" key="16">
    <source>
        <dbReference type="EMBL" id="KFO24927.1"/>
    </source>
</evidence>